<dbReference type="AlphaFoldDB" id="A0A822MY99"/>
<dbReference type="Proteomes" id="UP000049495">
    <property type="component" value="Unassembled WGS sequence"/>
</dbReference>
<name>A0A822MY99_9VIBR</name>
<organism evidence="1 2">
    <name type="scientific">Vibrio crassostreae</name>
    <dbReference type="NCBI Taxonomy" id="246167"/>
    <lineage>
        <taxon>Bacteria</taxon>
        <taxon>Pseudomonadati</taxon>
        <taxon>Pseudomonadota</taxon>
        <taxon>Gammaproteobacteria</taxon>
        <taxon>Vibrionales</taxon>
        <taxon>Vibrionaceae</taxon>
        <taxon>Vibrio</taxon>
    </lineage>
</organism>
<comment type="caution">
    <text evidence="1">The sequence shown here is derived from an EMBL/GenBank/DDBJ whole genome shotgun (WGS) entry which is preliminary data.</text>
</comment>
<dbReference type="EMBL" id="CCJV01000082">
    <property type="protein sequence ID" value="CDT28240.1"/>
    <property type="molecule type" value="Genomic_DNA"/>
</dbReference>
<evidence type="ECO:0000313" key="2">
    <source>
        <dbReference type="Proteomes" id="UP000049495"/>
    </source>
</evidence>
<evidence type="ECO:0000313" key="1">
    <source>
        <dbReference type="EMBL" id="CDT28240.1"/>
    </source>
</evidence>
<gene>
    <name evidence="1" type="ORF">VCR5J5_230165</name>
</gene>
<accession>A0A822MY99</accession>
<proteinExistence type="predicted"/>
<sequence length="42" mass="5055">MSFIPYITPPILELRYHGAGSVWIVEIEWMIHSKTQKREIQR</sequence>
<protein>
    <submittedName>
        <fullName evidence="1">Uncharacterized protein</fullName>
    </submittedName>
</protein>
<reference evidence="2" key="1">
    <citation type="submission" date="2014-06" db="EMBL/GenBank/DDBJ databases">
        <authorList>
            <person name="Le Roux Frederique"/>
        </authorList>
    </citation>
    <scope>NUCLEOTIDE SEQUENCE [LARGE SCALE GENOMIC DNA]</scope>
    <source>
        <strain evidence="2">J5-5</strain>
    </source>
</reference>